<evidence type="ECO:0000259" key="1">
    <source>
        <dbReference type="PROSITE" id="PS51704"/>
    </source>
</evidence>
<dbReference type="PROSITE" id="PS51704">
    <property type="entry name" value="GP_PDE"/>
    <property type="match status" value="1"/>
</dbReference>
<keyword evidence="3" id="KW-1185">Reference proteome</keyword>
<dbReference type="Pfam" id="PF03009">
    <property type="entry name" value="GDPD"/>
    <property type="match status" value="1"/>
</dbReference>
<evidence type="ECO:0000313" key="3">
    <source>
        <dbReference type="Proteomes" id="UP001157109"/>
    </source>
</evidence>
<sequence>MQASSYPYFDLGHPQALAHRGGALYPPNLGCENTVTAFANAISLGYRYLETDVHCTSDGVAVAFHDDRLDRVTDGTGAIAELPWEVVSQAVVGDGERIPRLDELFERFPQARLNIDVKSNSAVVPTAQAILQHGVLERVCVGSFSQRRLTQIRVLLGNRLATAAGGPGIATLRLLPTWVSQWLRTSAPVLQVPATYTIAGRKVAVVTPELVAATHRRDKLLHVWTIDDAQTMHDLLDLGVDGIVSDRIDVLRDVLLERGQWIELGEADPAR</sequence>
<dbReference type="EMBL" id="BSUJ01000001">
    <property type="protein sequence ID" value="GMA18669.1"/>
    <property type="molecule type" value="Genomic_DNA"/>
</dbReference>
<name>A0ABQ6HJJ6_9MICO</name>
<dbReference type="PANTHER" id="PTHR43805">
    <property type="entry name" value="GLYCEROPHOSPHORYL DIESTER PHOSPHODIESTERASE"/>
    <property type="match status" value="1"/>
</dbReference>
<reference evidence="3" key="1">
    <citation type="journal article" date="2019" name="Int. J. Syst. Evol. Microbiol.">
        <title>The Global Catalogue of Microorganisms (GCM) 10K type strain sequencing project: providing services to taxonomists for standard genome sequencing and annotation.</title>
        <authorList>
            <consortium name="The Broad Institute Genomics Platform"/>
            <consortium name="The Broad Institute Genome Sequencing Center for Infectious Disease"/>
            <person name="Wu L."/>
            <person name="Ma J."/>
        </authorList>
    </citation>
    <scope>NUCLEOTIDE SEQUENCE [LARGE SCALE GENOMIC DNA]</scope>
    <source>
        <strain evidence="3">NBRC 105830</strain>
    </source>
</reference>
<dbReference type="Gene3D" id="3.20.20.190">
    <property type="entry name" value="Phosphatidylinositol (PI) phosphodiesterase"/>
    <property type="match status" value="1"/>
</dbReference>
<comment type="caution">
    <text evidence="2">The sequence shown here is derived from an EMBL/GenBank/DDBJ whole genome shotgun (WGS) entry which is preliminary data.</text>
</comment>
<dbReference type="SUPFAM" id="SSF51695">
    <property type="entry name" value="PLC-like phosphodiesterases"/>
    <property type="match status" value="1"/>
</dbReference>
<dbReference type="InterPro" id="IPR017946">
    <property type="entry name" value="PLC-like_Pdiesterase_TIM-brl"/>
</dbReference>
<accession>A0ABQ6HJJ6</accession>
<proteinExistence type="predicted"/>
<dbReference type="PANTHER" id="PTHR43805:SF1">
    <property type="entry name" value="GP-PDE DOMAIN-CONTAINING PROTEIN"/>
    <property type="match status" value="1"/>
</dbReference>
<dbReference type="RefSeq" id="WP_284283728.1">
    <property type="nucleotide sequence ID" value="NZ_BSUJ01000001.1"/>
</dbReference>
<protein>
    <submittedName>
        <fullName evidence="2">Glycerophosphoryl diester phosphodiesterase</fullName>
    </submittedName>
</protein>
<gene>
    <name evidence="2" type="ORF">GCM10025862_06900</name>
</gene>
<organism evidence="2 3">
    <name type="scientific">Arsenicicoccus piscis</name>
    <dbReference type="NCBI Taxonomy" id="673954"/>
    <lineage>
        <taxon>Bacteria</taxon>
        <taxon>Bacillati</taxon>
        <taxon>Actinomycetota</taxon>
        <taxon>Actinomycetes</taxon>
        <taxon>Micrococcales</taxon>
        <taxon>Intrasporangiaceae</taxon>
        <taxon>Arsenicicoccus</taxon>
    </lineage>
</organism>
<feature type="domain" description="GP-PDE" evidence="1">
    <location>
        <begin position="14"/>
        <end position="255"/>
    </location>
</feature>
<dbReference type="InterPro" id="IPR030395">
    <property type="entry name" value="GP_PDE_dom"/>
</dbReference>
<dbReference type="CDD" id="cd08561">
    <property type="entry name" value="GDPD_cytoplasmic_ScUgpQ2_like"/>
    <property type="match status" value="1"/>
</dbReference>
<evidence type="ECO:0000313" key="2">
    <source>
        <dbReference type="EMBL" id="GMA18669.1"/>
    </source>
</evidence>
<dbReference type="Proteomes" id="UP001157109">
    <property type="component" value="Unassembled WGS sequence"/>
</dbReference>